<dbReference type="Proteomes" id="UP000095662">
    <property type="component" value="Unassembled WGS sequence"/>
</dbReference>
<dbReference type="OrthoDB" id="5393676at2"/>
<dbReference type="AlphaFoldDB" id="A0A174ZD30"/>
<organism evidence="1 2">
    <name type="scientific">[Eubacterium] siraeum</name>
    <dbReference type="NCBI Taxonomy" id="39492"/>
    <lineage>
        <taxon>Bacteria</taxon>
        <taxon>Bacillati</taxon>
        <taxon>Bacillota</taxon>
        <taxon>Clostridia</taxon>
        <taxon>Eubacteriales</taxon>
        <taxon>Oscillospiraceae</taxon>
        <taxon>Oscillospiraceae incertae sedis</taxon>
    </lineage>
</organism>
<dbReference type="Pfam" id="PF12672">
    <property type="entry name" value="DUF3793"/>
    <property type="match status" value="1"/>
</dbReference>
<evidence type="ECO:0000313" key="2">
    <source>
        <dbReference type="Proteomes" id="UP000095662"/>
    </source>
</evidence>
<dbReference type="InterPro" id="IPR024523">
    <property type="entry name" value="DUF3793"/>
</dbReference>
<proteinExistence type="predicted"/>
<dbReference type="EMBL" id="CZBY01000001">
    <property type="protein sequence ID" value="CUQ81010.1"/>
    <property type="molecule type" value="Genomic_DNA"/>
</dbReference>
<evidence type="ECO:0000313" key="1">
    <source>
        <dbReference type="EMBL" id="CUQ81010.1"/>
    </source>
</evidence>
<name>A0A174ZD30_9FIRM</name>
<protein>
    <submittedName>
        <fullName evidence="1">Protein of uncharacterized function (DUF3793)</fullName>
    </submittedName>
</protein>
<accession>A0A174ZD30</accession>
<reference evidence="1 2" key="1">
    <citation type="submission" date="2015-09" db="EMBL/GenBank/DDBJ databases">
        <authorList>
            <consortium name="Pathogen Informatics"/>
        </authorList>
    </citation>
    <scope>NUCLEOTIDE SEQUENCE [LARGE SCALE GENOMIC DNA]</scope>
    <source>
        <strain evidence="1 2">2789STDY5834928</strain>
    </source>
</reference>
<gene>
    <name evidence="1" type="ORF">ERS852540_00172</name>
</gene>
<sequence length="186" mass="21292">MNGYCFEQYLIDNCSPTLASLKTANLFNYRYSSTDELNKAVWRWNNELSSKGITVTVLRKRENTALIYVYRAKRLAKDFSRPGVERFMKCHGYENTDIDLCLEVLGGKLAKSDLFPHEIGLFLGYPLGDVIGFIDNGGKNSRCTGCWKVYCNECEAMRTFARFDKCRAVYQKMWANGRSIVQLTVA</sequence>
<dbReference type="STRING" id="39492.ERS852540_00172"/>